<dbReference type="GO" id="GO:0006696">
    <property type="term" value="P:ergosterol biosynthetic process"/>
    <property type="evidence" value="ECO:0007669"/>
    <property type="project" value="TreeGrafter"/>
</dbReference>
<evidence type="ECO:0000256" key="11">
    <source>
        <dbReference type="RuleBase" id="RU000461"/>
    </source>
</evidence>
<evidence type="ECO:0000256" key="5">
    <source>
        <dbReference type="ARBA" id="ARBA00022723"/>
    </source>
</evidence>
<accession>A0A075MEI9</accession>
<dbReference type="InterPro" id="IPR017972">
    <property type="entry name" value="Cyt_P450_CS"/>
</dbReference>
<reference evidence="13" key="1">
    <citation type="journal article" date="2014" name="Mol. Biol. Evol.">
        <title>Paralog re-emergence: a novel, historically contingent mechanism in the evolution of antimicrobial resistance.</title>
        <authorList>
            <person name="Hawkins N.J."/>
            <person name="Cools H.J."/>
            <person name="Sierotzki H."/>
            <person name="Shaw M.W."/>
            <person name="Knogge W."/>
            <person name="Kelly S.L."/>
            <person name="Kelly D.E."/>
            <person name="Fraaije B.A."/>
        </authorList>
    </citation>
    <scope>NUCLEOTIDE SEQUENCE</scope>
    <source>
        <strain evidence="13">02CH4 Bar A.1.1.3</strain>
    </source>
</reference>
<keyword evidence="6 11" id="KW-0560">Oxidoreductase</keyword>
<dbReference type="PRINTS" id="PR00385">
    <property type="entry name" value="P450"/>
</dbReference>
<sequence length="545" mass="61238">MFDICSILVSSVRYGFYTSALLVLVIILNAVHQLLPKKKSEPPMVWHWIPFIGNAVEYGTNPLAFYTKAQKQHGPIFTYVLFGKKNVVYLGLDGNEFILNGRLQDVNAEDIYGPLTPVFGRNIIYDCPNSKLMEQKKFVKFGLTQRALEQHVPLIENEVLSYLSSSATFNTPSSSSTKAPTQLQSGIIDLPHTMAQITIFTAGRALQGLEVRSKLTDEFADLYDDLDRGFRPINFLAPWLPLPQNYRRDKAHAKMTNVYMDIISRRREKRGMGAYGPSGGDVVGQGMEGENEMDMIDNLMSCVYKTGEHIPDVEIAHLMITLLMAGQHSSSSSSSWIMLRLASRPDIVEELLREQRDAKLDLKGGRGLQFEDLGKLKLLGNVVKETLRLHSSIHSIMRAVKNDLPIPGTPFVITTDKVLVASPIATHFSPEHFTNPEEWDPHRWDALSDVGDEDGGDESDKVDYGYGVMSKGTRSPYLPFGAGRHRCIGEKFAYVNLLTIVSTLVREFKWSLVEEGGEEGKVPKTDYTSMFSRPMPGSRVRWERR</sequence>
<keyword evidence="4 10" id="KW-0349">Heme</keyword>
<evidence type="ECO:0000256" key="2">
    <source>
        <dbReference type="ARBA" id="ARBA00004370"/>
    </source>
</evidence>
<dbReference type="AlphaFoldDB" id="A0A075MEI9"/>
<evidence type="ECO:0000256" key="12">
    <source>
        <dbReference type="SAM" id="Phobius"/>
    </source>
</evidence>
<keyword evidence="9 12" id="KW-0472">Membrane</keyword>
<dbReference type="CDD" id="cd11042">
    <property type="entry name" value="CYP51-like"/>
    <property type="match status" value="1"/>
</dbReference>
<dbReference type="PRINTS" id="PR00465">
    <property type="entry name" value="EP450IV"/>
</dbReference>
<comment type="subcellular location">
    <subcellularLocation>
        <location evidence="2">Membrane</location>
    </subcellularLocation>
</comment>
<keyword evidence="12" id="KW-0812">Transmembrane</keyword>
<evidence type="ECO:0000256" key="7">
    <source>
        <dbReference type="ARBA" id="ARBA00023004"/>
    </source>
</evidence>
<feature type="transmembrane region" description="Helical" evidence="12">
    <location>
        <begin position="16"/>
        <end position="35"/>
    </location>
</feature>
<evidence type="ECO:0000256" key="1">
    <source>
        <dbReference type="ARBA" id="ARBA00001971"/>
    </source>
</evidence>
<keyword evidence="8 11" id="KW-0503">Monooxygenase</keyword>
<protein>
    <submittedName>
        <fullName evidence="13">CYP51A</fullName>
    </submittedName>
</protein>
<dbReference type="GO" id="GO:0020037">
    <property type="term" value="F:heme binding"/>
    <property type="evidence" value="ECO:0007669"/>
    <property type="project" value="InterPro"/>
</dbReference>
<evidence type="ECO:0000256" key="4">
    <source>
        <dbReference type="ARBA" id="ARBA00022617"/>
    </source>
</evidence>
<dbReference type="GO" id="GO:0016020">
    <property type="term" value="C:membrane"/>
    <property type="evidence" value="ECO:0007669"/>
    <property type="project" value="UniProtKB-SubCell"/>
</dbReference>
<dbReference type="InterPro" id="IPR002403">
    <property type="entry name" value="Cyt_P450_E_grp-IV"/>
</dbReference>
<dbReference type="EMBL" id="KF753681">
    <property type="protein sequence ID" value="AIF79453.1"/>
    <property type="molecule type" value="Genomic_DNA"/>
</dbReference>
<dbReference type="PANTHER" id="PTHR24286:SF176">
    <property type="entry name" value="CYTOCHROME P450 STEROL 14 ALPHA-DEMETHYLASE"/>
    <property type="match status" value="1"/>
</dbReference>
<dbReference type="PANTHER" id="PTHR24286">
    <property type="entry name" value="CYTOCHROME P450 26"/>
    <property type="match status" value="1"/>
</dbReference>
<comment type="similarity">
    <text evidence="3 11">Belongs to the cytochrome P450 family.</text>
</comment>
<keyword evidence="12" id="KW-1133">Transmembrane helix</keyword>
<comment type="cofactor">
    <cofactor evidence="1 10">
        <name>heme</name>
        <dbReference type="ChEBI" id="CHEBI:30413"/>
    </cofactor>
</comment>
<dbReference type="PROSITE" id="PS00086">
    <property type="entry name" value="CYTOCHROME_P450"/>
    <property type="match status" value="1"/>
</dbReference>
<dbReference type="FunFam" id="1.10.630.10:FF:000033">
    <property type="entry name" value="14-alpha sterol demethylase"/>
    <property type="match status" value="1"/>
</dbReference>
<evidence type="ECO:0000256" key="3">
    <source>
        <dbReference type="ARBA" id="ARBA00010617"/>
    </source>
</evidence>
<organism evidence="13">
    <name type="scientific">Rhynchobrunnera orthospora</name>
    <dbReference type="NCBI Taxonomy" id="210010"/>
    <lineage>
        <taxon>Eukaryota</taxon>
        <taxon>Fungi</taxon>
        <taxon>Dikarya</taxon>
        <taxon>Ascomycota</taxon>
        <taxon>Pezizomycotina</taxon>
        <taxon>Leotiomycetes</taxon>
        <taxon>Helotiales</taxon>
        <taxon>Ploettnerulaceae</taxon>
        <taxon>Rhynchobrunnera</taxon>
    </lineage>
</organism>
<feature type="binding site" description="axial binding residue" evidence="10">
    <location>
        <position position="487"/>
    </location>
    <ligand>
        <name>heme</name>
        <dbReference type="ChEBI" id="CHEBI:30413"/>
    </ligand>
    <ligandPart>
        <name>Fe</name>
        <dbReference type="ChEBI" id="CHEBI:18248"/>
    </ligandPart>
</feature>
<keyword evidence="7 10" id="KW-0408">Iron</keyword>
<evidence type="ECO:0000256" key="9">
    <source>
        <dbReference type="ARBA" id="ARBA00023136"/>
    </source>
</evidence>
<keyword evidence="5 10" id="KW-0479">Metal-binding</keyword>
<dbReference type="Gene3D" id="1.10.630.10">
    <property type="entry name" value="Cytochrome P450"/>
    <property type="match status" value="1"/>
</dbReference>
<dbReference type="SUPFAM" id="SSF48264">
    <property type="entry name" value="Cytochrome P450"/>
    <property type="match status" value="1"/>
</dbReference>
<dbReference type="InterPro" id="IPR036396">
    <property type="entry name" value="Cyt_P450_sf"/>
</dbReference>
<dbReference type="Pfam" id="PF00067">
    <property type="entry name" value="p450"/>
    <property type="match status" value="1"/>
</dbReference>
<name>A0A075MEI9_9HELO</name>
<evidence type="ECO:0000256" key="10">
    <source>
        <dbReference type="PIRSR" id="PIRSR602403-1"/>
    </source>
</evidence>
<dbReference type="InterPro" id="IPR001128">
    <property type="entry name" value="Cyt_P450"/>
</dbReference>
<evidence type="ECO:0000256" key="8">
    <source>
        <dbReference type="ARBA" id="ARBA00023033"/>
    </source>
</evidence>
<dbReference type="GO" id="GO:0005506">
    <property type="term" value="F:iron ion binding"/>
    <property type="evidence" value="ECO:0007669"/>
    <property type="project" value="InterPro"/>
</dbReference>
<evidence type="ECO:0000256" key="6">
    <source>
        <dbReference type="ARBA" id="ARBA00023002"/>
    </source>
</evidence>
<dbReference type="GO" id="GO:0008398">
    <property type="term" value="F:sterol 14-demethylase activity"/>
    <property type="evidence" value="ECO:0007669"/>
    <property type="project" value="UniProtKB-ARBA"/>
</dbReference>
<proteinExistence type="inferred from homology"/>
<evidence type="ECO:0000313" key="13">
    <source>
        <dbReference type="EMBL" id="AIF79453.1"/>
    </source>
</evidence>